<keyword evidence="4" id="KW-0472">Membrane</keyword>
<dbReference type="PANTHER" id="PTHR32089">
    <property type="entry name" value="METHYL-ACCEPTING CHEMOTAXIS PROTEIN MCPB"/>
    <property type="match status" value="1"/>
</dbReference>
<dbReference type="Gene3D" id="6.10.340.10">
    <property type="match status" value="1"/>
</dbReference>
<accession>A0ABN6S628</accession>
<evidence type="ECO:0000256" key="2">
    <source>
        <dbReference type="ARBA" id="ARBA00029447"/>
    </source>
</evidence>
<dbReference type="Gene3D" id="3.30.450.20">
    <property type="entry name" value="PAS domain"/>
    <property type="match status" value="1"/>
</dbReference>
<evidence type="ECO:0000256" key="3">
    <source>
        <dbReference type="PROSITE-ProRule" id="PRU00284"/>
    </source>
</evidence>
<dbReference type="InterPro" id="IPR000014">
    <property type="entry name" value="PAS"/>
</dbReference>
<feature type="transmembrane region" description="Helical" evidence="4">
    <location>
        <begin position="70"/>
        <end position="94"/>
    </location>
</feature>
<dbReference type="SUPFAM" id="SSF55785">
    <property type="entry name" value="PYP-like sensor domain (PAS domain)"/>
    <property type="match status" value="1"/>
</dbReference>
<feature type="domain" description="Methyl-accepting transducer" evidence="5">
    <location>
        <begin position="286"/>
        <end position="522"/>
    </location>
</feature>
<dbReference type="InterPro" id="IPR035965">
    <property type="entry name" value="PAS-like_dom_sf"/>
</dbReference>
<dbReference type="SMART" id="SM00283">
    <property type="entry name" value="MA"/>
    <property type="match status" value="1"/>
</dbReference>
<evidence type="ECO:0000259" key="5">
    <source>
        <dbReference type="PROSITE" id="PS50111"/>
    </source>
</evidence>
<dbReference type="CDD" id="cd06225">
    <property type="entry name" value="HAMP"/>
    <property type="match status" value="1"/>
</dbReference>
<dbReference type="PANTHER" id="PTHR32089:SF112">
    <property type="entry name" value="LYSOZYME-LIKE PROTEIN-RELATED"/>
    <property type="match status" value="1"/>
</dbReference>
<dbReference type="EMBL" id="AP026709">
    <property type="protein sequence ID" value="BDQ37798.1"/>
    <property type="molecule type" value="Genomic_DNA"/>
</dbReference>
<dbReference type="InterPro" id="IPR003660">
    <property type="entry name" value="HAMP_dom"/>
</dbReference>
<evidence type="ECO:0000259" key="7">
    <source>
        <dbReference type="PROSITE" id="PS50885"/>
    </source>
</evidence>
<dbReference type="InterPro" id="IPR004089">
    <property type="entry name" value="MCPsignal_dom"/>
</dbReference>
<dbReference type="SUPFAM" id="SSF58104">
    <property type="entry name" value="Methyl-accepting chemotaxis protein (MCP) signaling domain"/>
    <property type="match status" value="1"/>
</dbReference>
<dbReference type="Gene3D" id="1.10.287.950">
    <property type="entry name" value="Methyl-accepting chemotaxis protein"/>
    <property type="match status" value="1"/>
</dbReference>
<organism evidence="8 9">
    <name type="scientific">Pseudodesulfovibrio nedwellii</name>
    <dbReference type="NCBI Taxonomy" id="2973072"/>
    <lineage>
        <taxon>Bacteria</taxon>
        <taxon>Pseudomonadati</taxon>
        <taxon>Thermodesulfobacteriota</taxon>
        <taxon>Desulfovibrionia</taxon>
        <taxon>Desulfovibrionales</taxon>
        <taxon>Desulfovibrionaceae</taxon>
    </lineage>
</organism>
<evidence type="ECO:0000256" key="1">
    <source>
        <dbReference type="ARBA" id="ARBA00023224"/>
    </source>
</evidence>
<dbReference type="Proteomes" id="UP001317742">
    <property type="component" value="Chromosome"/>
</dbReference>
<dbReference type="InterPro" id="IPR013656">
    <property type="entry name" value="PAS_4"/>
</dbReference>
<name>A0ABN6S628_9BACT</name>
<gene>
    <name evidence="8" type="ORF">SYK_21580</name>
</gene>
<dbReference type="CDD" id="cd11386">
    <property type="entry name" value="MCP_signal"/>
    <property type="match status" value="1"/>
</dbReference>
<dbReference type="PROSITE" id="PS50885">
    <property type="entry name" value="HAMP"/>
    <property type="match status" value="1"/>
</dbReference>
<keyword evidence="9" id="KW-1185">Reference proteome</keyword>
<evidence type="ECO:0000256" key="4">
    <source>
        <dbReference type="SAM" id="Phobius"/>
    </source>
</evidence>
<evidence type="ECO:0000259" key="6">
    <source>
        <dbReference type="PROSITE" id="PS50113"/>
    </source>
</evidence>
<dbReference type="InterPro" id="IPR004090">
    <property type="entry name" value="Chemotax_Me-accpt_rcpt"/>
</dbReference>
<dbReference type="InterPro" id="IPR000700">
    <property type="entry name" value="PAS-assoc_C"/>
</dbReference>
<feature type="domain" description="PAC" evidence="6">
    <location>
        <begin position="213"/>
        <end position="271"/>
    </location>
</feature>
<dbReference type="Pfam" id="PF08448">
    <property type="entry name" value="PAS_4"/>
    <property type="match status" value="1"/>
</dbReference>
<dbReference type="Pfam" id="PF00015">
    <property type="entry name" value="MCPsignal"/>
    <property type="match status" value="1"/>
</dbReference>
<dbReference type="PROSITE" id="PS50111">
    <property type="entry name" value="CHEMOTAXIS_TRANSDUC_2"/>
    <property type="match status" value="1"/>
</dbReference>
<keyword evidence="4" id="KW-1133">Transmembrane helix</keyword>
<dbReference type="RefSeq" id="WP_281760315.1">
    <property type="nucleotide sequence ID" value="NZ_AP026709.1"/>
</dbReference>
<sequence>MRVVDSGNQSGWVRMFNPKKVPFRFKLVSGVVFMVAVTAIVLACGIIFQVNSVLDGLNLDQASRDSMINGVLLVSVIIVTCGILVSFLGGIILVKTLIKPLSNLSEFTHEVAKGNYNATIHYEAKDIISETIGAVQDMTAELKTKLGMSQGLLTNMTQPCVVVDQDEIITFLNQPELDLLQIDELPETFIGMPMAEFVYGDASRSTMLGQCMREDKVIIGQATAGEGRKGRPYHLLVDISPIKDLDGKIVGAFTILTETTEIKQSEQEAKHQHELLMETAREADSIADQLDAASSTLSQQVDEASHGSDIQRDRASETATAMEQMNATVLEVARNAGDASSNAEEMRSIAEEGAELVHQVVGAIQGVGTQSAQLKESMAGLDQQTEDIGAIMQVIDDIADQTNLLALNAAIEAARAGEAGRGFAVVADEVRKLAEKTMDATKKVHGAIQSIRVGTQQNVAATEDAVASIQQSTDLVSKAGESMQRIRESVDMAADQIRSIATAAEEQSATSEQVNRATDEINTISSETAHAMGESRAALNDLSTLAGSLKELIGRMQS</sequence>
<comment type="similarity">
    <text evidence="2">Belongs to the methyl-accepting chemotaxis (MCP) protein family.</text>
</comment>
<dbReference type="PRINTS" id="PR00260">
    <property type="entry name" value="CHEMTRNSDUCR"/>
</dbReference>
<proteinExistence type="inferred from homology"/>
<evidence type="ECO:0008006" key="10">
    <source>
        <dbReference type="Google" id="ProtNLM"/>
    </source>
</evidence>
<dbReference type="CDD" id="cd00130">
    <property type="entry name" value="PAS"/>
    <property type="match status" value="1"/>
</dbReference>
<reference evidence="8 9" key="1">
    <citation type="submission" date="2022-08" db="EMBL/GenBank/DDBJ databases">
        <title>Genome Sequence of the sulphate-reducing bacterium, Pseudodesulfovibrio sp. SYK.</title>
        <authorList>
            <person name="Kondo R."/>
            <person name="Kataoka T."/>
        </authorList>
    </citation>
    <scope>NUCLEOTIDE SEQUENCE [LARGE SCALE GENOMIC DNA]</scope>
    <source>
        <strain evidence="8 9">SYK</strain>
    </source>
</reference>
<dbReference type="PROSITE" id="PS50113">
    <property type="entry name" value="PAC"/>
    <property type="match status" value="1"/>
</dbReference>
<feature type="domain" description="HAMP" evidence="7">
    <location>
        <begin position="95"/>
        <end position="147"/>
    </location>
</feature>
<feature type="transmembrane region" description="Helical" evidence="4">
    <location>
        <begin position="27"/>
        <end position="50"/>
    </location>
</feature>
<evidence type="ECO:0000313" key="8">
    <source>
        <dbReference type="EMBL" id="BDQ37798.1"/>
    </source>
</evidence>
<evidence type="ECO:0000313" key="9">
    <source>
        <dbReference type="Proteomes" id="UP001317742"/>
    </source>
</evidence>
<protein>
    <recommendedName>
        <fullName evidence="10">Methyl-accepting chemotaxis protein</fullName>
    </recommendedName>
</protein>
<keyword evidence="1 3" id="KW-0807">Transducer</keyword>
<keyword evidence="4" id="KW-0812">Transmembrane</keyword>